<keyword evidence="9" id="KW-0325">Glycoprotein</keyword>
<protein>
    <submittedName>
        <fullName evidence="17">Glutamate receptor subunit protein GluR6</fullName>
    </submittedName>
</protein>
<keyword evidence="12" id="KW-0407">Ion channel</keyword>
<keyword evidence="18" id="KW-1185">Reference proteome</keyword>
<evidence type="ECO:0000313" key="17">
    <source>
        <dbReference type="EMBL" id="GFR57505.1"/>
    </source>
</evidence>
<evidence type="ECO:0000256" key="8">
    <source>
        <dbReference type="ARBA" id="ARBA00023170"/>
    </source>
</evidence>
<sequence>MLDQKRIIELVNNENRSFTGVALEDHGSDDVAAFKKAVQSLRKIRPEAVVGRYSWAYATAAEHMRIPYFVTSMTPRDQPESPYLIQLFPSGTAFAQAADDTVEYYKLRKIAVFHDTEIGQVVLEKLAQKVQMEVTGFFVTKSNLPGIKDHLKIIRSHYFNTIVTILNPNNTIKLLDEGLKLSMFSPPHKWVLLNMGLTEYALQKYVDSRANITVLRLMMDLNSDSCLLNQADMTLEMAAFQDGVQLSAHIAAMKATSDHTQRRFSIRRTVKNLQLEGCTGKLEFSKFGKRKENFLQLMTLQGYLTGASGTWRSAPDKLNQRMEPFRSYSVISKINADIFPEKPLRITIIIEPPFIQKKTDNSIDTGHPVFEGFCIDILIEMSRLLGFKYNLSEVPDGKFGSLKPYGWTGMIKELVHKRADVAVAPFQMSTERAEVVDFTKPFMTKGTTVVVKRPDHRIGMFQFLSPFSHVVWSAIFVAFVGTSLMLFGVSRVNSDRQAKYAHNLRESFWYIWGTLLRGSLTGSPHAISSRIVSSAWWFFALIISSIYTANLAAFLTITISDVGINTAADLAIQIQVLHGFPSQASSLIPQVVGNRVRDHRRVSG</sequence>
<organism evidence="17 18">
    <name type="scientific">Elysia marginata</name>
    <dbReference type="NCBI Taxonomy" id="1093978"/>
    <lineage>
        <taxon>Eukaryota</taxon>
        <taxon>Metazoa</taxon>
        <taxon>Spiralia</taxon>
        <taxon>Lophotrochozoa</taxon>
        <taxon>Mollusca</taxon>
        <taxon>Gastropoda</taxon>
        <taxon>Heterobranchia</taxon>
        <taxon>Euthyneura</taxon>
        <taxon>Panpulmonata</taxon>
        <taxon>Sacoglossa</taxon>
        <taxon>Placobranchoidea</taxon>
        <taxon>Plakobranchidae</taxon>
        <taxon>Elysia</taxon>
    </lineage>
</organism>
<dbReference type="FunFam" id="3.40.190.10:FF:000024">
    <property type="entry name" value="Glutamate receptor, ionotropic, delta 1"/>
    <property type="match status" value="1"/>
</dbReference>
<dbReference type="EMBL" id="BMAT01007092">
    <property type="protein sequence ID" value="GFR57505.1"/>
    <property type="molecule type" value="Genomic_DNA"/>
</dbReference>
<dbReference type="SMART" id="SM00918">
    <property type="entry name" value="Lig_chan-Glu_bd"/>
    <property type="match status" value="1"/>
</dbReference>
<comment type="caution">
    <text evidence="17">The sequence shown here is derived from an EMBL/GenBank/DDBJ whole genome shotgun (WGS) entry which is preliminary data.</text>
</comment>
<dbReference type="InterPro" id="IPR001828">
    <property type="entry name" value="ANF_lig-bd_rcpt"/>
</dbReference>
<evidence type="ECO:0000256" key="11">
    <source>
        <dbReference type="ARBA" id="ARBA00023286"/>
    </source>
</evidence>
<feature type="domain" description="Ionotropic glutamate receptor C-terminal" evidence="15">
    <location>
        <begin position="343"/>
        <end position="539"/>
    </location>
</feature>
<dbReference type="InterPro" id="IPR019594">
    <property type="entry name" value="Glu/Gly-bd"/>
</dbReference>
<dbReference type="SMART" id="SM00079">
    <property type="entry name" value="PBPe"/>
    <property type="match status" value="1"/>
</dbReference>
<dbReference type="SUPFAM" id="SSF53850">
    <property type="entry name" value="Periplasmic binding protein-like II"/>
    <property type="match status" value="1"/>
</dbReference>
<evidence type="ECO:0000256" key="12">
    <source>
        <dbReference type="ARBA" id="ARBA00023303"/>
    </source>
</evidence>
<dbReference type="Gene3D" id="1.10.287.70">
    <property type="match status" value="1"/>
</dbReference>
<feature type="transmembrane region" description="Helical" evidence="14">
    <location>
        <begin position="534"/>
        <end position="557"/>
    </location>
</feature>
<evidence type="ECO:0000256" key="9">
    <source>
        <dbReference type="ARBA" id="ARBA00023180"/>
    </source>
</evidence>
<evidence type="ECO:0000256" key="10">
    <source>
        <dbReference type="ARBA" id="ARBA00023257"/>
    </source>
</evidence>
<dbReference type="Gene3D" id="3.40.190.10">
    <property type="entry name" value="Periplasmic binding protein-like II"/>
    <property type="match status" value="1"/>
</dbReference>
<dbReference type="Pfam" id="PF10613">
    <property type="entry name" value="Lig_chan-Glu_bd"/>
    <property type="match status" value="1"/>
</dbReference>
<dbReference type="SUPFAM" id="SSF53822">
    <property type="entry name" value="Periplasmic binding protein-like I"/>
    <property type="match status" value="1"/>
</dbReference>
<keyword evidence="11" id="KW-1071">Ligand-gated ion channel</keyword>
<keyword evidence="10" id="KW-0628">Postsynaptic cell membrane</keyword>
<evidence type="ECO:0000256" key="4">
    <source>
        <dbReference type="ARBA" id="ARBA00022989"/>
    </source>
</evidence>
<dbReference type="InterPro" id="IPR001320">
    <property type="entry name" value="Iontro_rcpt_C"/>
</dbReference>
<name>A0AAV4E9X5_9GAST</name>
<dbReference type="GO" id="GO:0045211">
    <property type="term" value="C:postsynaptic membrane"/>
    <property type="evidence" value="ECO:0007669"/>
    <property type="project" value="UniProtKB-SubCell"/>
</dbReference>
<keyword evidence="5" id="KW-0770">Synapse</keyword>
<accession>A0AAV4E9X5</accession>
<proteinExistence type="predicted"/>
<dbReference type="InterPro" id="IPR015683">
    <property type="entry name" value="Ionotropic_Glu_rcpt"/>
</dbReference>
<keyword evidence="6" id="KW-0406">Ion transport</keyword>
<evidence type="ECO:0000259" key="16">
    <source>
        <dbReference type="SMART" id="SM00918"/>
    </source>
</evidence>
<keyword evidence="8 17" id="KW-0675">Receptor</keyword>
<evidence type="ECO:0000313" key="18">
    <source>
        <dbReference type="Proteomes" id="UP000762676"/>
    </source>
</evidence>
<reference evidence="17 18" key="1">
    <citation type="journal article" date="2021" name="Elife">
        <title>Chloroplast acquisition without the gene transfer in kleptoplastic sea slugs, Plakobranchus ocellatus.</title>
        <authorList>
            <person name="Maeda T."/>
            <person name="Takahashi S."/>
            <person name="Yoshida T."/>
            <person name="Shimamura S."/>
            <person name="Takaki Y."/>
            <person name="Nagai Y."/>
            <person name="Toyoda A."/>
            <person name="Suzuki Y."/>
            <person name="Arimoto A."/>
            <person name="Ishii H."/>
            <person name="Satoh N."/>
            <person name="Nishiyama T."/>
            <person name="Hasebe M."/>
            <person name="Maruyama T."/>
            <person name="Minagawa J."/>
            <person name="Obokata J."/>
            <person name="Shigenobu S."/>
        </authorList>
    </citation>
    <scope>NUCLEOTIDE SEQUENCE [LARGE SCALE GENOMIC DNA]</scope>
</reference>
<dbReference type="PANTHER" id="PTHR18966">
    <property type="entry name" value="IONOTROPIC GLUTAMATE RECEPTOR"/>
    <property type="match status" value="1"/>
</dbReference>
<gene>
    <name evidence="17" type="ORF">ElyMa_003458700</name>
</gene>
<evidence type="ECO:0000256" key="5">
    <source>
        <dbReference type="ARBA" id="ARBA00023018"/>
    </source>
</evidence>
<evidence type="ECO:0000256" key="7">
    <source>
        <dbReference type="ARBA" id="ARBA00023136"/>
    </source>
</evidence>
<evidence type="ECO:0000256" key="3">
    <source>
        <dbReference type="ARBA" id="ARBA00022692"/>
    </source>
</evidence>
<keyword evidence="4 14" id="KW-1133">Transmembrane helix</keyword>
<dbReference type="Proteomes" id="UP000762676">
    <property type="component" value="Unassembled WGS sequence"/>
</dbReference>
<evidence type="ECO:0000256" key="2">
    <source>
        <dbReference type="ARBA" id="ARBA00022448"/>
    </source>
</evidence>
<evidence type="ECO:0000256" key="13">
    <source>
        <dbReference type="ARBA" id="ARBA00034100"/>
    </source>
</evidence>
<evidence type="ECO:0000256" key="1">
    <source>
        <dbReference type="ARBA" id="ARBA00004141"/>
    </source>
</evidence>
<evidence type="ECO:0000259" key="15">
    <source>
        <dbReference type="SMART" id="SM00079"/>
    </source>
</evidence>
<comment type="subcellular location">
    <subcellularLocation>
        <location evidence="1">Membrane</location>
        <topology evidence="1">Multi-pass membrane protein</topology>
    </subcellularLocation>
    <subcellularLocation>
        <location evidence="13">Postsynaptic cell membrane</location>
    </subcellularLocation>
</comment>
<keyword evidence="2" id="KW-0813">Transport</keyword>
<dbReference type="Gene3D" id="3.40.50.2300">
    <property type="match status" value="2"/>
</dbReference>
<evidence type="ECO:0000256" key="14">
    <source>
        <dbReference type="SAM" id="Phobius"/>
    </source>
</evidence>
<dbReference type="AlphaFoldDB" id="A0AAV4E9X5"/>
<feature type="transmembrane region" description="Helical" evidence="14">
    <location>
        <begin position="470"/>
        <end position="489"/>
    </location>
</feature>
<feature type="domain" description="Ionotropic glutamate receptor L-glutamate and glycine-binding" evidence="16">
    <location>
        <begin position="353"/>
        <end position="416"/>
    </location>
</feature>
<dbReference type="Pfam" id="PF00060">
    <property type="entry name" value="Lig_chan"/>
    <property type="match status" value="1"/>
</dbReference>
<dbReference type="Pfam" id="PF01094">
    <property type="entry name" value="ANF_receptor"/>
    <property type="match status" value="1"/>
</dbReference>
<keyword evidence="3 14" id="KW-0812">Transmembrane</keyword>
<dbReference type="InterPro" id="IPR028082">
    <property type="entry name" value="Peripla_BP_I"/>
</dbReference>
<dbReference type="GO" id="GO:0015276">
    <property type="term" value="F:ligand-gated monoatomic ion channel activity"/>
    <property type="evidence" value="ECO:0007669"/>
    <property type="project" value="InterPro"/>
</dbReference>
<evidence type="ECO:0000256" key="6">
    <source>
        <dbReference type="ARBA" id="ARBA00023065"/>
    </source>
</evidence>
<keyword evidence="7 14" id="KW-0472">Membrane</keyword>